<evidence type="ECO:0000256" key="6">
    <source>
        <dbReference type="SAM" id="Phobius"/>
    </source>
</evidence>
<feature type="transmembrane region" description="Helical" evidence="6">
    <location>
        <begin position="108"/>
        <end position="131"/>
    </location>
</feature>
<gene>
    <name evidence="7" type="ORF">M9Y10_008446</name>
</gene>
<comment type="caution">
    <text evidence="7">The sequence shown here is derived from an EMBL/GenBank/DDBJ whole genome shotgun (WGS) entry which is preliminary data.</text>
</comment>
<comment type="subcellular location">
    <subcellularLocation>
        <location evidence="1">Membrane</location>
        <topology evidence="1">Multi-pass membrane protein</topology>
    </subcellularLocation>
</comment>
<dbReference type="InterPro" id="IPR036259">
    <property type="entry name" value="MFS_trans_sf"/>
</dbReference>
<feature type="transmembrane region" description="Helical" evidence="6">
    <location>
        <begin position="143"/>
        <end position="164"/>
    </location>
</feature>
<dbReference type="PANTHER" id="PTHR19432">
    <property type="entry name" value="SUGAR TRANSPORTER"/>
    <property type="match status" value="1"/>
</dbReference>
<feature type="transmembrane region" description="Helical" evidence="6">
    <location>
        <begin position="35"/>
        <end position="54"/>
    </location>
</feature>
<evidence type="ECO:0000256" key="3">
    <source>
        <dbReference type="ARBA" id="ARBA00022692"/>
    </source>
</evidence>
<evidence type="ECO:0008006" key="9">
    <source>
        <dbReference type="Google" id="ProtNLM"/>
    </source>
</evidence>
<feature type="transmembrane region" description="Helical" evidence="6">
    <location>
        <begin position="185"/>
        <end position="205"/>
    </location>
</feature>
<evidence type="ECO:0000256" key="4">
    <source>
        <dbReference type="ARBA" id="ARBA00022989"/>
    </source>
</evidence>
<dbReference type="SUPFAM" id="SSF103473">
    <property type="entry name" value="MFS general substrate transporter"/>
    <property type="match status" value="1"/>
</dbReference>
<keyword evidence="4 6" id="KW-1133">Transmembrane helix</keyword>
<keyword evidence="3 6" id="KW-0812">Transmembrane</keyword>
<keyword evidence="5 6" id="KW-0472">Membrane</keyword>
<name>A0ABR2IY74_9EUKA</name>
<protein>
    <recommendedName>
        <fullName evidence="9">Major facilitator superfamily (MFS) profile domain-containing protein</fullName>
    </recommendedName>
</protein>
<feature type="transmembrane region" description="Helical" evidence="6">
    <location>
        <begin position="66"/>
        <end position="87"/>
    </location>
</feature>
<evidence type="ECO:0000313" key="7">
    <source>
        <dbReference type="EMBL" id="KAK8870560.1"/>
    </source>
</evidence>
<feature type="transmembrane region" description="Helical" evidence="6">
    <location>
        <begin position="356"/>
        <end position="374"/>
    </location>
</feature>
<reference evidence="7 8" key="1">
    <citation type="submission" date="2024-04" db="EMBL/GenBank/DDBJ databases">
        <title>Tritrichomonas musculus Genome.</title>
        <authorList>
            <person name="Alves-Ferreira E."/>
            <person name="Grigg M."/>
            <person name="Lorenzi H."/>
            <person name="Galac M."/>
        </authorList>
    </citation>
    <scope>NUCLEOTIDE SEQUENCE [LARGE SCALE GENOMIC DNA]</scope>
    <source>
        <strain evidence="7 8">EAF2021</strain>
    </source>
</reference>
<feature type="transmembrane region" description="Helical" evidence="6">
    <location>
        <begin position="276"/>
        <end position="305"/>
    </location>
</feature>
<dbReference type="EMBL" id="JAPFFF010000014">
    <property type="protein sequence ID" value="KAK8870560.1"/>
    <property type="molecule type" value="Genomic_DNA"/>
</dbReference>
<dbReference type="Proteomes" id="UP001470230">
    <property type="component" value="Unassembled WGS sequence"/>
</dbReference>
<keyword evidence="2" id="KW-0813">Transport</keyword>
<feature type="transmembrane region" description="Helical" evidence="6">
    <location>
        <begin position="446"/>
        <end position="466"/>
    </location>
</feature>
<accession>A0ABR2IY74</accession>
<keyword evidence="8" id="KW-1185">Reference proteome</keyword>
<evidence type="ECO:0000313" key="8">
    <source>
        <dbReference type="Proteomes" id="UP001470230"/>
    </source>
</evidence>
<feature type="transmembrane region" description="Helical" evidence="6">
    <location>
        <begin position="423"/>
        <end position="440"/>
    </location>
</feature>
<evidence type="ECO:0000256" key="5">
    <source>
        <dbReference type="ARBA" id="ARBA00023136"/>
    </source>
</evidence>
<feature type="transmembrane region" description="Helical" evidence="6">
    <location>
        <begin position="380"/>
        <end position="402"/>
    </location>
</feature>
<evidence type="ECO:0000256" key="1">
    <source>
        <dbReference type="ARBA" id="ARBA00004141"/>
    </source>
</evidence>
<dbReference type="PANTHER" id="PTHR19432:SF26">
    <property type="entry name" value="MAJOR FACILITATOR SUPERFAMILY (MFS) PROFILE DOMAIN-CONTAINING PROTEIN"/>
    <property type="match status" value="1"/>
</dbReference>
<proteinExistence type="predicted"/>
<dbReference type="Gene3D" id="1.20.1250.20">
    <property type="entry name" value="MFS general substrate transporter like domains"/>
    <property type="match status" value="1"/>
</dbReference>
<organism evidence="7 8">
    <name type="scientific">Tritrichomonas musculus</name>
    <dbReference type="NCBI Taxonomy" id="1915356"/>
    <lineage>
        <taxon>Eukaryota</taxon>
        <taxon>Metamonada</taxon>
        <taxon>Parabasalia</taxon>
        <taxon>Tritrichomonadida</taxon>
        <taxon>Tritrichomonadidae</taxon>
        <taxon>Tritrichomonas</taxon>
    </lineage>
</organism>
<dbReference type="Pfam" id="PF13347">
    <property type="entry name" value="MFS_2"/>
    <property type="match status" value="1"/>
</dbReference>
<evidence type="ECO:0000256" key="2">
    <source>
        <dbReference type="ARBA" id="ARBA00022448"/>
    </source>
</evidence>
<sequence>MSTYTDITEDYSSFDDLSNDRHNSLPLKTQDNFSFYKILAICCSLIVFQVAYSIEFSIITPILTNYHIPHAIICISWMFVSIMNLFVHPMIMYYSNITNTHFGKRRPFILTGGIFILMSFISLFLISGYSVKRNNESKMIERLIIAALLLSFLILHLSIKMVQVPSYLLFNEIIPKNNQKYTKSMGSIISSFTITIIYIIGGFELAQYLPKSRKDNSTIFTNDQFLLMICFLVVLIALIFTLSSSKEEIISDSILKEYTNPFKEIQQVLSSRPKSIIWICVIYICSWMAYYPFIVFITNYFGFAIHLSKTDENSSITIDERGKSFGMLILALSQIFELMTTFIVPKIIAKINMKRTYAISMSFLTVLLIISGFIKNKFALMGIYSLIGICPAVFKTIPYLLIQIIVPDEQLSIHRNILNSSASIGKMLSMLLIGIFVSFAKLDDRIIIASGAFFAFISAILCYWMILPFKPIELNQVFIQSDQNHKNIFN</sequence>
<feature type="transmembrane region" description="Helical" evidence="6">
    <location>
        <begin position="325"/>
        <end position="344"/>
    </location>
</feature>
<feature type="transmembrane region" description="Helical" evidence="6">
    <location>
        <begin position="225"/>
        <end position="243"/>
    </location>
</feature>